<keyword evidence="2" id="KW-1185">Reference proteome</keyword>
<organism evidence="1 2">
    <name type="scientific">Gossypium tomentosum</name>
    <name type="common">Hawaiian cotton</name>
    <name type="synonym">Gossypium sandvicense</name>
    <dbReference type="NCBI Taxonomy" id="34277"/>
    <lineage>
        <taxon>Eukaryota</taxon>
        <taxon>Viridiplantae</taxon>
        <taxon>Streptophyta</taxon>
        <taxon>Embryophyta</taxon>
        <taxon>Tracheophyta</taxon>
        <taxon>Spermatophyta</taxon>
        <taxon>Magnoliopsida</taxon>
        <taxon>eudicotyledons</taxon>
        <taxon>Gunneridae</taxon>
        <taxon>Pentapetalae</taxon>
        <taxon>rosids</taxon>
        <taxon>malvids</taxon>
        <taxon>Malvales</taxon>
        <taxon>Malvaceae</taxon>
        <taxon>Malvoideae</taxon>
        <taxon>Gossypium</taxon>
    </lineage>
</organism>
<gene>
    <name evidence="1" type="ORF">ES332_A05G294800v1</name>
</gene>
<reference evidence="1 2" key="1">
    <citation type="submission" date="2019-07" db="EMBL/GenBank/DDBJ databases">
        <title>WGS assembly of Gossypium tomentosum.</title>
        <authorList>
            <person name="Chen Z.J."/>
            <person name="Sreedasyam A."/>
            <person name="Ando A."/>
            <person name="Song Q."/>
            <person name="De L."/>
            <person name="Hulse-Kemp A."/>
            <person name="Ding M."/>
            <person name="Ye W."/>
            <person name="Kirkbride R."/>
            <person name="Jenkins J."/>
            <person name="Plott C."/>
            <person name="Lovell J."/>
            <person name="Lin Y.-M."/>
            <person name="Vaughn R."/>
            <person name="Liu B."/>
            <person name="Li W."/>
            <person name="Simpson S."/>
            <person name="Scheffler B."/>
            <person name="Saski C."/>
            <person name="Grover C."/>
            <person name="Hu G."/>
            <person name="Conover J."/>
            <person name="Carlson J."/>
            <person name="Shu S."/>
            <person name="Boston L."/>
            <person name="Williams M."/>
            <person name="Peterson D."/>
            <person name="Mcgee K."/>
            <person name="Jones D."/>
            <person name="Wendel J."/>
            <person name="Stelly D."/>
            <person name="Grimwood J."/>
            <person name="Schmutz J."/>
        </authorList>
    </citation>
    <scope>NUCLEOTIDE SEQUENCE [LARGE SCALE GENOMIC DNA]</scope>
    <source>
        <strain evidence="1">7179.01</strain>
    </source>
</reference>
<dbReference type="AlphaFoldDB" id="A0A5D2QP36"/>
<accession>A0A5D2QP36</accession>
<dbReference type="Proteomes" id="UP000322667">
    <property type="component" value="Chromosome A05"/>
</dbReference>
<evidence type="ECO:0000313" key="2">
    <source>
        <dbReference type="Proteomes" id="UP000322667"/>
    </source>
</evidence>
<sequence>MGQWGCRWLFRCNIAGKAEPWAVCVPRAHMEGVWRKGDSETLGFLNCFRLLGLLGL</sequence>
<proteinExistence type="predicted"/>
<evidence type="ECO:0000313" key="1">
    <source>
        <dbReference type="EMBL" id="TYI29125.1"/>
    </source>
</evidence>
<protein>
    <submittedName>
        <fullName evidence="1">Uncharacterized protein</fullName>
    </submittedName>
</protein>
<name>A0A5D2QP36_GOSTO</name>
<dbReference type="EMBL" id="CM017614">
    <property type="protein sequence ID" value="TYI29125.1"/>
    <property type="molecule type" value="Genomic_DNA"/>
</dbReference>